<dbReference type="AlphaFoldDB" id="A0A7U2EZY9"/>
<evidence type="ECO:0000313" key="3">
    <source>
        <dbReference type="Proteomes" id="UP000663193"/>
    </source>
</evidence>
<accession>A0A7U2EZY9</accession>
<dbReference type="SUPFAM" id="SSF82199">
    <property type="entry name" value="SET domain"/>
    <property type="match status" value="1"/>
</dbReference>
<dbReference type="Proteomes" id="UP000663193">
    <property type="component" value="Chromosome 6"/>
</dbReference>
<proteinExistence type="predicted"/>
<dbReference type="InterPro" id="IPR053185">
    <property type="entry name" value="SET_domain_protein"/>
</dbReference>
<keyword evidence="3" id="KW-1185">Reference proteome</keyword>
<dbReference type="OrthoDB" id="265717at2759"/>
<reference evidence="3" key="1">
    <citation type="journal article" date="2021" name="BMC Genomics">
        <title>Chromosome-level genome assembly and manually-curated proteome of model necrotroph Parastagonospora nodorum Sn15 reveals a genome-wide trove of candidate effector homologs, and redundancy of virulence-related functions within an accessory chromosome.</title>
        <authorList>
            <person name="Bertazzoni S."/>
            <person name="Jones D.A.B."/>
            <person name="Phan H.T."/>
            <person name="Tan K.-C."/>
            <person name="Hane J.K."/>
        </authorList>
    </citation>
    <scope>NUCLEOTIDE SEQUENCE [LARGE SCALE GENOMIC DNA]</scope>
    <source>
        <strain evidence="3">SN15 / ATCC MYA-4574 / FGSC 10173)</strain>
    </source>
</reference>
<evidence type="ECO:0000259" key="1">
    <source>
        <dbReference type="PROSITE" id="PS50280"/>
    </source>
</evidence>
<dbReference type="EMBL" id="CP069028">
    <property type="protein sequence ID" value="QRC95857.1"/>
    <property type="molecule type" value="Genomic_DNA"/>
</dbReference>
<feature type="domain" description="SET" evidence="1">
    <location>
        <begin position="30"/>
        <end position="181"/>
    </location>
</feature>
<dbReference type="VEuPathDB" id="FungiDB:JI435_055030"/>
<gene>
    <name evidence="2" type="ORF">JI435_055030</name>
</gene>
<protein>
    <recommendedName>
        <fullName evidence="1">SET domain-containing protein</fullName>
    </recommendedName>
</protein>
<dbReference type="CDD" id="cd20071">
    <property type="entry name" value="SET_SMYD"/>
    <property type="match status" value="1"/>
</dbReference>
<dbReference type="PROSITE" id="PS50280">
    <property type="entry name" value="SET"/>
    <property type="match status" value="1"/>
</dbReference>
<evidence type="ECO:0000313" key="2">
    <source>
        <dbReference type="EMBL" id="QRC95857.1"/>
    </source>
</evidence>
<name>A0A7U2EZY9_PHANO</name>
<organism evidence="2 3">
    <name type="scientific">Phaeosphaeria nodorum (strain SN15 / ATCC MYA-4574 / FGSC 10173)</name>
    <name type="common">Glume blotch fungus</name>
    <name type="synonym">Parastagonospora nodorum</name>
    <dbReference type="NCBI Taxonomy" id="321614"/>
    <lineage>
        <taxon>Eukaryota</taxon>
        <taxon>Fungi</taxon>
        <taxon>Dikarya</taxon>
        <taxon>Ascomycota</taxon>
        <taxon>Pezizomycotina</taxon>
        <taxon>Dothideomycetes</taxon>
        <taxon>Pleosporomycetidae</taxon>
        <taxon>Pleosporales</taxon>
        <taxon>Pleosporineae</taxon>
        <taxon>Phaeosphaeriaceae</taxon>
        <taxon>Parastagonospora</taxon>
    </lineage>
</organism>
<dbReference type="Pfam" id="PF00856">
    <property type="entry name" value="SET"/>
    <property type="match status" value="1"/>
</dbReference>
<dbReference type="PANTHER" id="PTHR47332">
    <property type="entry name" value="SET DOMAIN-CONTAINING PROTEIN 5"/>
    <property type="match status" value="1"/>
</dbReference>
<sequence>MGIIMSRLLQAVENMYMYMLAATNLTWRRPKRAYAIVDVAGKGKGVVATVDIPKGTRIICETPILILDQRVPNTPAYVQQLDSHIFKQMYALSVDQQLDIVSMSNIYPYKDLKEMHRGIMRTNALPCGPDLSFAGLFLQACRINHACDNNAQNFWNDNIDKLTIHAVRDIGQGEEITISYLSSSQNPQARQQELQHNFKFSCACRLCSLPSEQSKALDAKLDRIVEIDTIIEEAGTQGLVSPARRMLGYVDEQVRLWDGHTIGLARAYPDAFQLSIANGDLARARVFAGRTLQLCLIAMGDDSPDVTEYAGLVRDPTAHPYYGMSMQWKTGLKDAPQDMDLEEFENWLWKRNGRTVKKKYVKPRAGA</sequence>
<dbReference type="PANTHER" id="PTHR47332:SF2">
    <property type="entry name" value="SET-6"/>
    <property type="match status" value="1"/>
</dbReference>
<dbReference type="InterPro" id="IPR046341">
    <property type="entry name" value="SET_dom_sf"/>
</dbReference>
<dbReference type="SMART" id="SM00317">
    <property type="entry name" value="SET"/>
    <property type="match status" value="1"/>
</dbReference>
<dbReference type="Gene3D" id="2.170.270.10">
    <property type="entry name" value="SET domain"/>
    <property type="match status" value="1"/>
</dbReference>
<dbReference type="Gene3D" id="1.25.40.10">
    <property type="entry name" value="Tetratricopeptide repeat domain"/>
    <property type="match status" value="1"/>
</dbReference>
<dbReference type="InterPro" id="IPR001214">
    <property type="entry name" value="SET_dom"/>
</dbReference>
<dbReference type="KEGG" id="pno:SNOG_05503"/>
<dbReference type="OMA" id="AFQICAM"/>
<dbReference type="InterPro" id="IPR011990">
    <property type="entry name" value="TPR-like_helical_dom_sf"/>
</dbReference>
<dbReference type="RefSeq" id="XP_001795908.1">
    <property type="nucleotide sequence ID" value="XM_001795856.1"/>
</dbReference>